<dbReference type="AlphaFoldDB" id="A0A8H5D631"/>
<accession>A0A8H5D631</accession>
<organism evidence="2 3">
    <name type="scientific">Tetrapyrgos nigripes</name>
    <dbReference type="NCBI Taxonomy" id="182062"/>
    <lineage>
        <taxon>Eukaryota</taxon>
        <taxon>Fungi</taxon>
        <taxon>Dikarya</taxon>
        <taxon>Basidiomycota</taxon>
        <taxon>Agaricomycotina</taxon>
        <taxon>Agaricomycetes</taxon>
        <taxon>Agaricomycetidae</taxon>
        <taxon>Agaricales</taxon>
        <taxon>Marasmiineae</taxon>
        <taxon>Marasmiaceae</taxon>
        <taxon>Tetrapyrgos</taxon>
    </lineage>
</organism>
<reference evidence="2 3" key="1">
    <citation type="journal article" date="2020" name="ISME J.">
        <title>Uncovering the hidden diversity of litter-decomposition mechanisms in mushroom-forming fungi.</title>
        <authorList>
            <person name="Floudas D."/>
            <person name="Bentzer J."/>
            <person name="Ahren D."/>
            <person name="Johansson T."/>
            <person name="Persson P."/>
            <person name="Tunlid A."/>
        </authorList>
    </citation>
    <scope>NUCLEOTIDE SEQUENCE [LARGE SCALE GENOMIC DNA]</scope>
    <source>
        <strain evidence="2 3">CBS 291.85</strain>
    </source>
</reference>
<comment type="caution">
    <text evidence="2">The sequence shown here is derived from an EMBL/GenBank/DDBJ whole genome shotgun (WGS) entry which is preliminary data.</text>
</comment>
<gene>
    <name evidence="2" type="ORF">D9758_007949</name>
</gene>
<sequence length="226" mass="25173">MASQDDLGFAAPGTFGTQILSTDPTSPGRAEHSSSASSSTLGAGDVEDLKQGMNSLQQSVAQLVKTIPMHHLALDLSTDAGVSSFGPLNDQELVSELQALLPPEPPKIVARDADLSVTESESDEDDPKPKPNLGFLMAPPKRRDADWHSRRLDIYFAVHDELSAVRHHEVSLDRHLVRMQVQQEKLRLEIAGYRADLQRDRQRRERLARAAMELNKRLRHTEFNKL</sequence>
<feature type="region of interest" description="Disordered" evidence="1">
    <location>
        <begin position="1"/>
        <end position="50"/>
    </location>
</feature>
<keyword evidence="3" id="KW-1185">Reference proteome</keyword>
<evidence type="ECO:0000313" key="3">
    <source>
        <dbReference type="Proteomes" id="UP000559256"/>
    </source>
</evidence>
<proteinExistence type="predicted"/>
<feature type="region of interest" description="Disordered" evidence="1">
    <location>
        <begin position="114"/>
        <end position="137"/>
    </location>
</feature>
<dbReference type="EMBL" id="JAACJM010000065">
    <property type="protein sequence ID" value="KAF5352912.1"/>
    <property type="molecule type" value="Genomic_DNA"/>
</dbReference>
<evidence type="ECO:0000313" key="2">
    <source>
        <dbReference type="EMBL" id="KAF5352912.1"/>
    </source>
</evidence>
<dbReference type="Proteomes" id="UP000559256">
    <property type="component" value="Unassembled WGS sequence"/>
</dbReference>
<protein>
    <submittedName>
        <fullName evidence="2">Uncharacterized protein</fullName>
    </submittedName>
</protein>
<evidence type="ECO:0000256" key="1">
    <source>
        <dbReference type="SAM" id="MobiDB-lite"/>
    </source>
</evidence>
<name>A0A8H5D631_9AGAR</name>
<feature type="compositionally biased region" description="Polar residues" evidence="1">
    <location>
        <begin position="15"/>
        <end position="25"/>
    </location>
</feature>